<dbReference type="RefSeq" id="XP_051365532.1">
    <property type="nucleotide sequence ID" value="XM_051503179.1"/>
</dbReference>
<dbReference type="OrthoDB" id="4161589at2759"/>
<reference evidence="2" key="2">
    <citation type="submission" date="2022-07" db="EMBL/GenBank/DDBJ databases">
        <authorList>
            <person name="Goncalves M.F.M."/>
            <person name="Hilario S."/>
            <person name="Van De Peer Y."/>
            <person name="Esteves A.C."/>
            <person name="Alves A."/>
        </authorList>
    </citation>
    <scope>NUCLEOTIDE SEQUENCE</scope>
    <source>
        <strain evidence="2">MUM 19.33</strain>
    </source>
</reference>
<dbReference type="GeneID" id="75833199"/>
<protein>
    <recommendedName>
        <fullName evidence="4">BZIP domain-containing protein</fullName>
    </recommendedName>
</protein>
<feature type="region of interest" description="Disordered" evidence="1">
    <location>
        <begin position="1"/>
        <end position="49"/>
    </location>
</feature>
<organism evidence="2 3">
    <name type="scientific">Emericellopsis cladophorae</name>
    <dbReference type="NCBI Taxonomy" id="2686198"/>
    <lineage>
        <taxon>Eukaryota</taxon>
        <taxon>Fungi</taxon>
        <taxon>Dikarya</taxon>
        <taxon>Ascomycota</taxon>
        <taxon>Pezizomycotina</taxon>
        <taxon>Sordariomycetes</taxon>
        <taxon>Hypocreomycetidae</taxon>
        <taxon>Hypocreales</taxon>
        <taxon>Bionectriaceae</taxon>
        <taxon>Emericellopsis</taxon>
    </lineage>
</organism>
<dbReference type="AlphaFoldDB" id="A0A9P9Y726"/>
<dbReference type="EMBL" id="JAGIXG020000004">
    <property type="protein sequence ID" value="KAI6784676.1"/>
    <property type="molecule type" value="Genomic_DNA"/>
</dbReference>
<dbReference type="Pfam" id="PF11905">
    <property type="entry name" value="DUF3425"/>
    <property type="match status" value="1"/>
</dbReference>
<keyword evidence="3" id="KW-1185">Reference proteome</keyword>
<evidence type="ECO:0000313" key="3">
    <source>
        <dbReference type="Proteomes" id="UP001055219"/>
    </source>
</evidence>
<reference evidence="2" key="1">
    <citation type="journal article" date="2021" name="J Fungi (Basel)">
        <title>Genomic and Metabolomic Analyses of the Marine Fungus Emericellopsis cladophorae: Insights into Saltwater Adaptability Mechanisms and Its Biosynthetic Potential.</title>
        <authorList>
            <person name="Goncalves M.F.M."/>
            <person name="Hilario S."/>
            <person name="Van de Peer Y."/>
            <person name="Esteves A.C."/>
            <person name="Alves A."/>
        </authorList>
    </citation>
    <scope>NUCLEOTIDE SEQUENCE</scope>
    <source>
        <strain evidence="2">MUM 19.33</strain>
    </source>
</reference>
<evidence type="ECO:0000313" key="2">
    <source>
        <dbReference type="EMBL" id="KAI6784676.1"/>
    </source>
</evidence>
<gene>
    <name evidence="2" type="ORF">J7T54_006722</name>
</gene>
<sequence length="383" mass="42797">MMQAEDAEDAAAQCRRVSNMTPEQVARKRAIDRDNQRHLRAKRKAHTRHLEKQIASLQRKLAEAEERIADLERDTPRQRLPGPDMVGLASMNMPLELGPGITLDMTHQGDMFHLLDMNMDMGLDMNLGLDTDLDTGLDVNLPPDADWAVPIRHMPPTNRLDRFITGTIETWRGRLSIHHSAELSAASQFPNVSALLEHPEDAEADGPSVPDSGQPLSSAASAHLHGSPLQPLVERLGMVYCLSHLVRWLVCLSRDTYDRMPAFMRPTSLQRAVPHPAWVDLVLFPTARDDIIRLRDWSPDRFEAYRAATARSLSVNWPYADSGAVVESESGDHEGQRAALNPIFEAHVRNLDNWTVGAEVAAAFPYMAPYVRVRHGRSMGKGI</sequence>
<dbReference type="CDD" id="cd14688">
    <property type="entry name" value="bZIP_YAP"/>
    <property type="match status" value="1"/>
</dbReference>
<dbReference type="PANTHER" id="PTHR37012">
    <property type="entry name" value="B-ZIP TRANSCRIPTION FACTOR (EUROFUNG)-RELATED"/>
    <property type="match status" value="1"/>
</dbReference>
<comment type="caution">
    <text evidence="2">The sequence shown here is derived from an EMBL/GenBank/DDBJ whole genome shotgun (WGS) entry which is preliminary data.</text>
</comment>
<feature type="compositionally biased region" description="Basic residues" evidence="1">
    <location>
        <begin position="38"/>
        <end position="49"/>
    </location>
</feature>
<accession>A0A9P9Y726</accession>
<dbReference type="PANTHER" id="PTHR37012:SF2">
    <property type="entry name" value="BZIP DOMAIN-CONTAINING PROTEIN-RELATED"/>
    <property type="match status" value="1"/>
</dbReference>
<proteinExistence type="predicted"/>
<dbReference type="InterPro" id="IPR021833">
    <property type="entry name" value="DUF3425"/>
</dbReference>
<feature type="region of interest" description="Disordered" evidence="1">
    <location>
        <begin position="200"/>
        <end position="222"/>
    </location>
</feature>
<evidence type="ECO:0008006" key="4">
    <source>
        <dbReference type="Google" id="ProtNLM"/>
    </source>
</evidence>
<evidence type="ECO:0000256" key="1">
    <source>
        <dbReference type="SAM" id="MobiDB-lite"/>
    </source>
</evidence>
<name>A0A9P9Y726_9HYPO</name>
<feature type="compositionally biased region" description="Basic and acidic residues" evidence="1">
    <location>
        <begin position="25"/>
        <end position="37"/>
    </location>
</feature>
<dbReference type="Proteomes" id="UP001055219">
    <property type="component" value="Unassembled WGS sequence"/>
</dbReference>